<dbReference type="Pfam" id="PF01909">
    <property type="entry name" value="NTP_transf_2"/>
    <property type="match status" value="1"/>
</dbReference>
<dbReference type="CDD" id="cd05403">
    <property type="entry name" value="NT_KNTase_like"/>
    <property type="match status" value="1"/>
</dbReference>
<dbReference type="SUPFAM" id="SSF81301">
    <property type="entry name" value="Nucleotidyltransferase"/>
    <property type="match status" value="1"/>
</dbReference>
<dbReference type="InterPro" id="IPR043519">
    <property type="entry name" value="NT_sf"/>
</dbReference>
<keyword evidence="3" id="KW-1185">Reference proteome</keyword>
<organism evidence="2 3">
    <name type="scientific">Microlunatus soli</name>
    <dbReference type="NCBI Taxonomy" id="630515"/>
    <lineage>
        <taxon>Bacteria</taxon>
        <taxon>Bacillati</taxon>
        <taxon>Actinomycetota</taxon>
        <taxon>Actinomycetes</taxon>
        <taxon>Propionibacteriales</taxon>
        <taxon>Propionibacteriaceae</taxon>
        <taxon>Microlunatus</taxon>
    </lineage>
</organism>
<accession>A0A1H1ZFA5</accession>
<gene>
    <name evidence="2" type="ORF">SAMN04489812_5186</name>
</gene>
<dbReference type="EMBL" id="LT629772">
    <property type="protein sequence ID" value="SDT32398.1"/>
    <property type="molecule type" value="Genomic_DNA"/>
</dbReference>
<reference evidence="2 3" key="1">
    <citation type="submission" date="2016-10" db="EMBL/GenBank/DDBJ databases">
        <authorList>
            <person name="de Groot N.N."/>
        </authorList>
    </citation>
    <scope>NUCLEOTIDE SEQUENCE [LARGE SCALE GENOMIC DNA]</scope>
    <source>
        <strain evidence="2 3">DSM 21800</strain>
    </source>
</reference>
<sequence length="262" mass="28851">MNDSEFLDALSRRLAGLPQVLAVALGGSRTQGTARPDSDWDLAIYYRGDFDPRHLRAIGWPGEVSELGGWGGGIYNGGAWLTVDGRAVDVHYRDLDEVDRIWDEARAGRFWTEPLLFHVAGIPSYLLLAELAANRTLAGDLPRPAYPPALQQQAPDQWWSRARMIFDYAAKNHAPHGRATACLGLLAEAVAVTSHAVLAAEGTWITNDKQLLRTAGLDDIDTQMITARSASDLPELVQTIRSRCRSRLRETDAELSQPDQVP</sequence>
<dbReference type="Proteomes" id="UP000199103">
    <property type="component" value="Chromosome I"/>
</dbReference>
<keyword evidence="2" id="KW-0808">Transferase</keyword>
<dbReference type="Gene3D" id="3.30.460.10">
    <property type="entry name" value="Beta Polymerase, domain 2"/>
    <property type="match status" value="1"/>
</dbReference>
<evidence type="ECO:0000313" key="3">
    <source>
        <dbReference type="Proteomes" id="UP000199103"/>
    </source>
</evidence>
<dbReference type="OrthoDB" id="5176171at2"/>
<dbReference type="InterPro" id="IPR002934">
    <property type="entry name" value="Polymerase_NTP_transf_dom"/>
</dbReference>
<protein>
    <submittedName>
        <fullName evidence="2">Predicted nucleotidyltransferase</fullName>
    </submittedName>
</protein>
<name>A0A1H1ZFA5_9ACTN</name>
<dbReference type="RefSeq" id="WP_091528975.1">
    <property type="nucleotide sequence ID" value="NZ_LT629772.1"/>
</dbReference>
<evidence type="ECO:0000259" key="1">
    <source>
        <dbReference type="Pfam" id="PF01909"/>
    </source>
</evidence>
<proteinExistence type="predicted"/>
<feature type="domain" description="Polymerase nucleotidyl transferase" evidence="1">
    <location>
        <begin position="6"/>
        <end position="69"/>
    </location>
</feature>
<dbReference type="GO" id="GO:0016779">
    <property type="term" value="F:nucleotidyltransferase activity"/>
    <property type="evidence" value="ECO:0007669"/>
    <property type="project" value="InterPro"/>
</dbReference>
<dbReference type="AlphaFoldDB" id="A0A1H1ZFA5"/>
<evidence type="ECO:0000313" key="2">
    <source>
        <dbReference type="EMBL" id="SDT32398.1"/>
    </source>
</evidence>
<dbReference type="STRING" id="630515.SAMN04489812_5186"/>